<feature type="transmembrane region" description="Helical" evidence="1">
    <location>
        <begin position="105"/>
        <end position="122"/>
    </location>
</feature>
<accession>A0A6G7J823</accession>
<dbReference type="EMBL" id="CP049616">
    <property type="protein sequence ID" value="QII46789.1"/>
    <property type="molecule type" value="Genomic_DNA"/>
</dbReference>
<dbReference type="RefSeq" id="WP_166250159.1">
    <property type="nucleotide sequence ID" value="NZ_CP049616.1"/>
</dbReference>
<evidence type="ECO:0000313" key="2">
    <source>
        <dbReference type="EMBL" id="QII46789.1"/>
    </source>
</evidence>
<keyword evidence="3" id="KW-1185">Reference proteome</keyword>
<reference evidence="2 3" key="1">
    <citation type="submission" date="2020-02" db="EMBL/GenBank/DDBJ databases">
        <title>Complete genome of Muricauda sp. 501str8.</title>
        <authorList>
            <person name="Dong B."/>
            <person name="Zhu S."/>
            <person name="Yang J."/>
            <person name="Chen J."/>
        </authorList>
    </citation>
    <scope>NUCLEOTIDE SEQUENCE [LARGE SCALE GENOMIC DNA]</scope>
    <source>
        <strain evidence="2 3">501str8</strain>
    </source>
</reference>
<keyword evidence="1" id="KW-0812">Transmembrane</keyword>
<keyword evidence="1" id="KW-0472">Membrane</keyword>
<gene>
    <name evidence="2" type="ORF">GVT53_19585</name>
</gene>
<proteinExistence type="predicted"/>
<dbReference type="AlphaFoldDB" id="A0A6G7J823"/>
<name>A0A6G7J823_9FLAO</name>
<evidence type="ECO:0000313" key="3">
    <source>
        <dbReference type="Proteomes" id="UP000502928"/>
    </source>
</evidence>
<keyword evidence="1" id="KW-1133">Transmembrane helix</keyword>
<protein>
    <submittedName>
        <fullName evidence="2">Uncharacterized protein</fullName>
    </submittedName>
</protein>
<dbReference type="Proteomes" id="UP000502928">
    <property type="component" value="Chromosome"/>
</dbReference>
<sequence>MEDIRIENLVWDVFRKAERETVSHTRFALATHVASKTNLSSKTLERAYDKYVTRTNKGYKLQADSIDLLCTYLGYNDFAHYVKEKSQENNSLGTTTPQTTRRNPLFIMAGGAIAIMSIIYLWPGKEEKSTTNANCMTWADTLYVPISCDAGPLSTHGTPIVPIDPIKMKSFKKVEVDMATQFFSEQTGQPLIWYYTKSNDETEYYTAPGLHPITGKTLKAITEHIIMTRIPMHTNREDSYLEE</sequence>
<evidence type="ECO:0000256" key="1">
    <source>
        <dbReference type="SAM" id="Phobius"/>
    </source>
</evidence>
<organism evidence="2 3">
    <name type="scientific">Flagellimonas oceani</name>
    <dbReference type="NCBI Taxonomy" id="2698672"/>
    <lineage>
        <taxon>Bacteria</taxon>
        <taxon>Pseudomonadati</taxon>
        <taxon>Bacteroidota</taxon>
        <taxon>Flavobacteriia</taxon>
        <taxon>Flavobacteriales</taxon>
        <taxon>Flavobacteriaceae</taxon>
        <taxon>Flagellimonas</taxon>
    </lineage>
</organism>
<dbReference type="KEGG" id="mut:GVT53_19585"/>